<evidence type="ECO:0000313" key="2">
    <source>
        <dbReference type="EMBL" id="KAL0630268.1"/>
    </source>
</evidence>
<sequence>MVEWQKKYDKWQLRETKQAVKSIVLSQFSQWSKRTRLRSQRKPQGRPDLNEEGMDQEDMDQENTDIDDREVEERGRPFRWRCPWELQAGDDRDGEEKADHDNHTNDEDEDEAEQFNDDDTRNLEEALNG</sequence>
<keyword evidence="3" id="KW-1185">Reference proteome</keyword>
<name>A0ABR3G2T6_9PEZI</name>
<feature type="compositionally biased region" description="Basic and acidic residues" evidence="1">
    <location>
        <begin position="118"/>
        <end position="129"/>
    </location>
</feature>
<feature type="region of interest" description="Disordered" evidence="1">
    <location>
        <begin position="31"/>
        <end position="129"/>
    </location>
</feature>
<feature type="compositionally biased region" description="Basic residues" evidence="1">
    <location>
        <begin position="33"/>
        <end position="44"/>
    </location>
</feature>
<feature type="compositionally biased region" description="Basic and acidic residues" evidence="1">
    <location>
        <begin position="89"/>
        <end position="105"/>
    </location>
</feature>
<proteinExistence type="predicted"/>
<feature type="compositionally biased region" description="Acidic residues" evidence="1">
    <location>
        <begin position="50"/>
        <end position="70"/>
    </location>
</feature>
<gene>
    <name evidence="2" type="ORF">Q9L58_010885</name>
</gene>
<evidence type="ECO:0000313" key="3">
    <source>
        <dbReference type="Proteomes" id="UP001447188"/>
    </source>
</evidence>
<reference evidence="2 3" key="1">
    <citation type="submission" date="2024-02" db="EMBL/GenBank/DDBJ databases">
        <title>Discinaceae phylogenomics.</title>
        <authorList>
            <person name="Dirks A.C."/>
            <person name="James T.Y."/>
        </authorList>
    </citation>
    <scope>NUCLEOTIDE SEQUENCE [LARGE SCALE GENOMIC DNA]</scope>
    <source>
        <strain evidence="2 3">ACD0624</strain>
    </source>
</reference>
<evidence type="ECO:0000256" key="1">
    <source>
        <dbReference type="SAM" id="MobiDB-lite"/>
    </source>
</evidence>
<dbReference type="EMBL" id="JBBBZM010000888">
    <property type="protein sequence ID" value="KAL0630268.1"/>
    <property type="molecule type" value="Genomic_DNA"/>
</dbReference>
<comment type="caution">
    <text evidence="2">The sequence shown here is derived from an EMBL/GenBank/DDBJ whole genome shotgun (WGS) entry which is preliminary data.</text>
</comment>
<dbReference type="Proteomes" id="UP001447188">
    <property type="component" value="Unassembled WGS sequence"/>
</dbReference>
<feature type="non-terminal residue" evidence="2">
    <location>
        <position position="129"/>
    </location>
</feature>
<feature type="compositionally biased region" description="Acidic residues" evidence="1">
    <location>
        <begin position="106"/>
        <end position="117"/>
    </location>
</feature>
<organism evidence="2 3">
    <name type="scientific">Discina gigas</name>
    <dbReference type="NCBI Taxonomy" id="1032678"/>
    <lineage>
        <taxon>Eukaryota</taxon>
        <taxon>Fungi</taxon>
        <taxon>Dikarya</taxon>
        <taxon>Ascomycota</taxon>
        <taxon>Pezizomycotina</taxon>
        <taxon>Pezizomycetes</taxon>
        <taxon>Pezizales</taxon>
        <taxon>Discinaceae</taxon>
        <taxon>Discina</taxon>
    </lineage>
</organism>
<accession>A0ABR3G2T6</accession>
<protein>
    <submittedName>
        <fullName evidence="2">Uncharacterized protein</fullName>
    </submittedName>
</protein>